<feature type="compositionally biased region" description="Low complexity" evidence="1">
    <location>
        <begin position="55"/>
        <end position="87"/>
    </location>
</feature>
<dbReference type="PANTHER" id="PTHR36749">
    <property type="entry name" value="F7O18.3 PROTEIN"/>
    <property type="match status" value="1"/>
</dbReference>
<feature type="compositionally biased region" description="Basic and acidic residues" evidence="1">
    <location>
        <begin position="13"/>
        <end position="26"/>
    </location>
</feature>
<feature type="region of interest" description="Disordered" evidence="1">
    <location>
        <begin position="1"/>
        <end position="89"/>
    </location>
</feature>
<dbReference type="PANTHER" id="PTHR36749:SF1">
    <property type="entry name" value="F7O18.3 PROTEIN"/>
    <property type="match status" value="1"/>
</dbReference>
<gene>
    <name evidence="2" type="ORF">PANT1444_LOCUS15126</name>
</gene>
<sequence>MLPTTNVGTWAPRAEKQVEKNKRSDDSAGSAKRPKSSLKDPLGEPPPWFKDAAPAAVETGLPAEAAAASTSELPPSEAASSSEPSPGAKDEIAQAAGRLVEHIKNPSKFAKVATMACKLLEDGRVNKHNSEAFFEVLEAGMADPKLRVKEKAYRVPCRALYNAALQRKEVFGLKRQATLRLWQMRVINQIDLLAKEPEQVLRICREIRQGLMILPCLDPSLEPPSRSGGGRREMMPAAARPVWAEALFECLTVAMSMNDLEWARNDLNMLVKTAHDRRQNFTDDQASAILNWNRKRKTGTDDLKKLFG</sequence>
<dbReference type="AlphaFoldDB" id="A0A7S0HPN7"/>
<evidence type="ECO:0000313" key="2">
    <source>
        <dbReference type="EMBL" id="CAD8499013.1"/>
    </source>
</evidence>
<protein>
    <submittedName>
        <fullName evidence="2">Uncharacterized protein</fullName>
    </submittedName>
</protein>
<reference evidence="2" key="1">
    <citation type="submission" date="2021-01" db="EMBL/GenBank/DDBJ databases">
        <authorList>
            <person name="Corre E."/>
            <person name="Pelletier E."/>
            <person name="Niang G."/>
            <person name="Scheremetjew M."/>
            <person name="Finn R."/>
            <person name="Kale V."/>
            <person name="Holt S."/>
            <person name="Cochrane G."/>
            <person name="Meng A."/>
            <person name="Brown T."/>
            <person name="Cohen L."/>
        </authorList>
    </citation>
    <scope>NUCLEOTIDE SEQUENCE</scope>
    <source>
        <strain evidence="2">CCMP1374</strain>
    </source>
</reference>
<name>A0A7S0HPN7_9EUKA</name>
<evidence type="ECO:0000256" key="1">
    <source>
        <dbReference type="SAM" id="MobiDB-lite"/>
    </source>
</evidence>
<organism evidence="2">
    <name type="scientific">Phaeocystis antarctica</name>
    <dbReference type="NCBI Taxonomy" id="33657"/>
    <lineage>
        <taxon>Eukaryota</taxon>
        <taxon>Haptista</taxon>
        <taxon>Haptophyta</taxon>
        <taxon>Prymnesiophyceae</taxon>
        <taxon>Phaeocystales</taxon>
        <taxon>Phaeocystaceae</taxon>
        <taxon>Phaeocystis</taxon>
    </lineage>
</organism>
<accession>A0A7S0HPN7</accession>
<dbReference type="EMBL" id="HBEP01026651">
    <property type="protein sequence ID" value="CAD8499013.1"/>
    <property type="molecule type" value="Transcribed_RNA"/>
</dbReference>
<proteinExistence type="predicted"/>